<evidence type="ECO:0000259" key="1">
    <source>
        <dbReference type="SMART" id="SM00829"/>
    </source>
</evidence>
<dbReference type="OrthoDB" id="9787435at2"/>
<dbReference type="RefSeq" id="WP_095656249.1">
    <property type="nucleotide sequence ID" value="NZ_NPOA01000010.1"/>
</dbReference>
<dbReference type="SMART" id="SM00829">
    <property type="entry name" value="PKS_ER"/>
    <property type="match status" value="1"/>
</dbReference>
<keyword evidence="3" id="KW-1185">Reference proteome</keyword>
<dbReference type="Proteomes" id="UP000218887">
    <property type="component" value="Unassembled WGS sequence"/>
</dbReference>
<sequence length="328" mass="35989">MKAFVHEGAELKLRDIEDPVADKGEVVVALVTAGLNRRDLSIPNRRGDEAEALILGSDGAGIIEAVGEDVTDFKVGDEVIINPALRWHENSDAPPKGFGILGMPDHGTFAEKIAISDEQVEKKPEHLTWDEAGVLALSALTGYRALFTKGQVKKGETIFIPGAGSGVATYLISFAKNIGAKVIVTSRSEEKQKQAKELGADIVLDTNSDWPKELANETVDLVIDSVGRATFNRSLEVLKKGGRIVVFGATTEDTIDLNLREFFYGQYQLIGSTMGSRQELRSMLDHVTNYKMHPVIDRTFSFDMAHDALNYLKEGKQFGKIALWIKDE</sequence>
<dbReference type="Gene3D" id="3.40.50.720">
    <property type="entry name" value="NAD(P)-binding Rossmann-like Domain"/>
    <property type="match status" value="1"/>
</dbReference>
<evidence type="ECO:0000313" key="3">
    <source>
        <dbReference type="Proteomes" id="UP000218887"/>
    </source>
</evidence>
<evidence type="ECO:0000313" key="2">
    <source>
        <dbReference type="EMBL" id="PAV28809.1"/>
    </source>
</evidence>
<accession>A0A2A2IAQ1</accession>
<dbReference type="InterPro" id="IPR013154">
    <property type="entry name" value="ADH-like_N"/>
</dbReference>
<dbReference type="InterPro" id="IPR036291">
    <property type="entry name" value="NAD(P)-bd_dom_sf"/>
</dbReference>
<organism evidence="2 3">
    <name type="scientific">Virgibacillus profundi</name>
    <dbReference type="NCBI Taxonomy" id="2024555"/>
    <lineage>
        <taxon>Bacteria</taxon>
        <taxon>Bacillati</taxon>
        <taxon>Bacillota</taxon>
        <taxon>Bacilli</taxon>
        <taxon>Bacillales</taxon>
        <taxon>Bacillaceae</taxon>
        <taxon>Virgibacillus</taxon>
    </lineage>
</organism>
<dbReference type="SUPFAM" id="SSF51735">
    <property type="entry name" value="NAD(P)-binding Rossmann-fold domains"/>
    <property type="match status" value="1"/>
</dbReference>
<comment type="caution">
    <text evidence="2">The sequence shown here is derived from an EMBL/GenBank/DDBJ whole genome shotgun (WGS) entry which is preliminary data.</text>
</comment>
<reference evidence="2 3" key="1">
    <citation type="submission" date="2017-08" db="EMBL/GenBank/DDBJ databases">
        <title>Virgibacillus indicus sp. nov. and Virgibacillus profoundi sp. nov, two moderately halophilic bacteria isolated from marine sediment by using the Microfluidic Streak Plate.</title>
        <authorList>
            <person name="Xu B."/>
            <person name="Hu B."/>
            <person name="Wang J."/>
            <person name="Zhu Y."/>
            <person name="Huang L."/>
            <person name="Du W."/>
            <person name="Huang Y."/>
        </authorList>
    </citation>
    <scope>NUCLEOTIDE SEQUENCE [LARGE SCALE GENOMIC DNA]</scope>
    <source>
        <strain evidence="2 3">IO3-P3-H5</strain>
    </source>
</reference>
<dbReference type="Gene3D" id="3.90.180.10">
    <property type="entry name" value="Medium-chain alcohol dehydrogenases, catalytic domain"/>
    <property type="match status" value="1"/>
</dbReference>
<dbReference type="Pfam" id="PF00107">
    <property type="entry name" value="ADH_zinc_N"/>
    <property type="match status" value="1"/>
</dbReference>
<name>A0A2A2IAQ1_9BACI</name>
<dbReference type="Pfam" id="PF08240">
    <property type="entry name" value="ADH_N"/>
    <property type="match status" value="1"/>
</dbReference>
<feature type="domain" description="Enoyl reductase (ER)" evidence="1">
    <location>
        <begin position="8"/>
        <end position="323"/>
    </location>
</feature>
<dbReference type="PANTHER" id="PTHR45033:SF3">
    <property type="entry name" value="DEHYDROGENASE, PUTATIVE (AFU_ORTHOLOGUE AFUA_2G13270)-RELATED"/>
    <property type="match status" value="1"/>
</dbReference>
<gene>
    <name evidence="2" type="ORF">CIL05_14370</name>
</gene>
<dbReference type="PANTHER" id="PTHR45033">
    <property type="match status" value="1"/>
</dbReference>
<dbReference type="InterPro" id="IPR013149">
    <property type="entry name" value="ADH-like_C"/>
</dbReference>
<dbReference type="GO" id="GO:0016491">
    <property type="term" value="F:oxidoreductase activity"/>
    <property type="evidence" value="ECO:0007669"/>
    <property type="project" value="InterPro"/>
</dbReference>
<protein>
    <submittedName>
        <fullName evidence="2">Alcohol dehydrogenase</fullName>
    </submittedName>
</protein>
<dbReference type="InterPro" id="IPR020843">
    <property type="entry name" value="ER"/>
</dbReference>
<dbReference type="EMBL" id="NPOA01000010">
    <property type="protein sequence ID" value="PAV28809.1"/>
    <property type="molecule type" value="Genomic_DNA"/>
</dbReference>
<dbReference type="InterPro" id="IPR011032">
    <property type="entry name" value="GroES-like_sf"/>
</dbReference>
<dbReference type="InterPro" id="IPR052711">
    <property type="entry name" value="Zinc_ADH-like"/>
</dbReference>
<dbReference type="SUPFAM" id="SSF50129">
    <property type="entry name" value="GroES-like"/>
    <property type="match status" value="1"/>
</dbReference>
<dbReference type="AlphaFoldDB" id="A0A2A2IAQ1"/>
<proteinExistence type="predicted"/>